<dbReference type="EMBL" id="PEOG01000070">
    <property type="protein sequence ID" value="PIM51303.1"/>
    <property type="molecule type" value="Genomic_DNA"/>
</dbReference>
<keyword evidence="2" id="KW-1133">Transmembrane helix</keyword>
<name>A0A2G9C4F9_9BURK</name>
<feature type="transmembrane region" description="Helical" evidence="2">
    <location>
        <begin position="80"/>
        <end position="97"/>
    </location>
</feature>
<feature type="transmembrane region" description="Helical" evidence="2">
    <location>
        <begin position="109"/>
        <end position="126"/>
    </location>
</feature>
<feature type="transmembrane region" description="Helical" evidence="2">
    <location>
        <begin position="158"/>
        <end position="178"/>
    </location>
</feature>
<proteinExistence type="predicted"/>
<reference evidence="4 5" key="1">
    <citation type="submission" date="2017-11" db="EMBL/GenBank/DDBJ databases">
        <title>Draft genome sequence of Mitsuaria sp. HWN-4.</title>
        <authorList>
            <person name="Gundlapally S.R."/>
        </authorList>
    </citation>
    <scope>NUCLEOTIDE SEQUENCE [LARGE SCALE GENOMIC DNA]</scope>
    <source>
        <strain evidence="4 5">HWN-4</strain>
    </source>
</reference>
<keyword evidence="2" id="KW-0472">Membrane</keyword>
<dbReference type="Proteomes" id="UP000231501">
    <property type="component" value="Unassembled WGS sequence"/>
</dbReference>
<gene>
    <name evidence="4" type="ORF">CS062_20395</name>
</gene>
<feature type="transmembrane region" description="Helical" evidence="2">
    <location>
        <begin position="39"/>
        <end position="60"/>
    </location>
</feature>
<feature type="transmembrane region" description="Helical" evidence="2">
    <location>
        <begin position="132"/>
        <end position="151"/>
    </location>
</feature>
<dbReference type="OrthoDB" id="9807591at2"/>
<feature type="region of interest" description="Disordered" evidence="1">
    <location>
        <begin position="1"/>
        <end position="26"/>
    </location>
</feature>
<dbReference type="RefSeq" id="WP_099863412.1">
    <property type="nucleotide sequence ID" value="NZ_PEOG01000070.1"/>
</dbReference>
<dbReference type="Pfam" id="PF07786">
    <property type="entry name" value="HGSNAT_cat"/>
    <property type="match status" value="1"/>
</dbReference>
<dbReference type="AlphaFoldDB" id="A0A2G9C4F9"/>
<evidence type="ECO:0000313" key="5">
    <source>
        <dbReference type="Proteomes" id="UP000231501"/>
    </source>
</evidence>
<comment type="caution">
    <text evidence="4">The sequence shown here is derived from an EMBL/GenBank/DDBJ whole genome shotgun (WGS) entry which is preliminary data.</text>
</comment>
<evidence type="ECO:0000256" key="1">
    <source>
        <dbReference type="SAM" id="MobiDB-lite"/>
    </source>
</evidence>
<sequence length="266" mass="30218">MNPPARLPTATPDPGHGASADFPPPGPEIPTPRFDRLDALRGVAMVWMTVFHFCFDLSYFKVIVEDFYRDPFWTWQRSGIVSLFLLCAGMGQAVALSQGQTAYRFWRRWGQVMACALLVSIGSWWMFPRSYISFGVLHGMALMLILVRFGFARLPTIALWGLGAVAIALPFLVAHPFFDARTTNWVGLVTRKPLTEDYVPLLPWLGPMLWGCALMRTAAVRRWMQRPLRPAWRPLSTMGQWSLSYYMVHQPVMIGALLAARHFGWL</sequence>
<protein>
    <recommendedName>
        <fullName evidence="3">Heparan-alpha-glucosaminide N-acetyltransferase catalytic domain-containing protein</fullName>
    </recommendedName>
</protein>
<evidence type="ECO:0000313" key="4">
    <source>
        <dbReference type="EMBL" id="PIM51303.1"/>
    </source>
</evidence>
<evidence type="ECO:0000259" key="3">
    <source>
        <dbReference type="Pfam" id="PF07786"/>
    </source>
</evidence>
<accession>A0A2G9C4F9</accession>
<keyword evidence="2" id="KW-0812">Transmembrane</keyword>
<keyword evidence="5" id="KW-1185">Reference proteome</keyword>
<evidence type="ECO:0000256" key="2">
    <source>
        <dbReference type="SAM" id="Phobius"/>
    </source>
</evidence>
<organism evidence="4 5">
    <name type="scientific">Roseateles chitinivorans</name>
    <dbReference type="NCBI Taxonomy" id="2917965"/>
    <lineage>
        <taxon>Bacteria</taxon>
        <taxon>Pseudomonadati</taxon>
        <taxon>Pseudomonadota</taxon>
        <taxon>Betaproteobacteria</taxon>
        <taxon>Burkholderiales</taxon>
        <taxon>Sphaerotilaceae</taxon>
        <taxon>Roseateles</taxon>
    </lineage>
</organism>
<feature type="transmembrane region" description="Helical" evidence="2">
    <location>
        <begin position="198"/>
        <end position="219"/>
    </location>
</feature>
<dbReference type="InterPro" id="IPR012429">
    <property type="entry name" value="HGSNAT_cat"/>
</dbReference>
<feature type="domain" description="Heparan-alpha-glucosaminide N-acetyltransferase catalytic" evidence="3">
    <location>
        <begin position="33"/>
        <end position="251"/>
    </location>
</feature>